<dbReference type="Pfam" id="PF00890">
    <property type="entry name" value="FAD_binding_2"/>
    <property type="match status" value="1"/>
</dbReference>
<reference evidence="5" key="1">
    <citation type="submission" date="2020-08" db="EMBL/GenBank/DDBJ databases">
        <title>Genome public.</title>
        <authorList>
            <person name="Liu C."/>
            <person name="Sun Q."/>
        </authorList>
    </citation>
    <scope>NUCLEOTIDE SEQUENCE</scope>
    <source>
        <strain evidence="5">BX21</strain>
    </source>
</reference>
<dbReference type="Pfam" id="PF02910">
    <property type="entry name" value="Succ_DH_flav_C"/>
    <property type="match status" value="1"/>
</dbReference>
<dbReference type="Gene3D" id="3.50.50.60">
    <property type="entry name" value="FAD/NAD(P)-binding domain"/>
    <property type="match status" value="1"/>
</dbReference>
<gene>
    <name evidence="5" type="ORF">H8707_06085</name>
</gene>
<dbReference type="PANTHER" id="PTHR11632">
    <property type="entry name" value="SUCCINATE DEHYDROGENASE 2 FLAVOPROTEIN SUBUNIT"/>
    <property type="match status" value="1"/>
</dbReference>
<evidence type="ECO:0000259" key="4">
    <source>
        <dbReference type="Pfam" id="PF02910"/>
    </source>
</evidence>
<evidence type="ECO:0000259" key="3">
    <source>
        <dbReference type="Pfam" id="PF00890"/>
    </source>
</evidence>
<dbReference type="Gene3D" id="1.20.58.100">
    <property type="entry name" value="Fumarate reductase/succinate dehydrogenase flavoprotein-like, C-terminal domain"/>
    <property type="match status" value="1"/>
</dbReference>
<sequence length="561" mass="61834">MRTINTDVLIIGGGGAALRAAIEASRSGVQVTLVLKDKLGKSGATAFQVSEMAGYNSPDGVEDKLDNPESYFEDMVSAGKGMADPKLAQIVAENAESSVQELDDWGVEFKKNPNGDYYAFLSCFSTKARTHVIKGHGEPIIKAMINNLSDDINILDQTTALRLLVNEGECLGVYALEEKGEELLILSKATILATGGAGQLFEKNMNPYDITGDGYALGYLAGADIVNMEFMQVGIGISYPLTSLINAYIWGGHPDLTDINGKSIFDGRIPNILKKNDILDAHQHHFPFSTSDDSKYLEICIQKTILDKVATTNGGVLCDFTNMTHEYVQSCTNKFGLHEMWPIAYKFLLSRGVDLLKNPVELSCFAHAVNGGLKINEQAKTTVNRLFAIGETAGGPHGADRLGGNMMLTCQVFGKIAGREAGKLAKDDKFNKYDNNMFNADIDEVKQILYKDIDVKSFKDKIKKLNQRYLLILRSGEGLLLLKENLKGLMKDLISSPAGDKPEIQNVEIYHMIITSLLMTRAAEMRKESRGSHYREDIPTLKDEYSKPNILNNELFNLFEL</sequence>
<feature type="domain" description="Fumarate reductase/succinate dehydrogenase flavoprotein-like C-terminal" evidence="4">
    <location>
        <begin position="461"/>
        <end position="544"/>
    </location>
</feature>
<dbReference type="PANTHER" id="PTHR11632:SF51">
    <property type="entry name" value="SUCCINATE DEHYDROGENASE [UBIQUINONE] FLAVOPROTEIN SUBUNIT, MITOCHONDRIAL"/>
    <property type="match status" value="1"/>
</dbReference>
<dbReference type="InterPro" id="IPR015939">
    <property type="entry name" value="Fum_Rdtase/Succ_DH_flav-like_C"/>
</dbReference>
<name>A0A926IEV5_9FIRM</name>
<dbReference type="GO" id="GO:0000104">
    <property type="term" value="F:succinate dehydrogenase activity"/>
    <property type="evidence" value="ECO:0007669"/>
    <property type="project" value="TreeGrafter"/>
</dbReference>
<protein>
    <submittedName>
        <fullName evidence="5">FAD-binding protein</fullName>
    </submittedName>
</protein>
<dbReference type="PRINTS" id="PR00368">
    <property type="entry name" value="FADPNR"/>
</dbReference>
<dbReference type="SUPFAM" id="SSF51905">
    <property type="entry name" value="FAD/NAD(P)-binding domain"/>
    <property type="match status" value="1"/>
</dbReference>
<feature type="domain" description="FAD-dependent oxidoreductase 2 FAD-binding" evidence="3">
    <location>
        <begin position="7"/>
        <end position="405"/>
    </location>
</feature>
<dbReference type="SUPFAM" id="SSF46977">
    <property type="entry name" value="Succinate dehydrogenase/fumarate reductase flavoprotein C-terminal domain"/>
    <property type="match status" value="1"/>
</dbReference>
<keyword evidence="6" id="KW-1185">Reference proteome</keyword>
<comment type="caution">
    <text evidence="5">The sequence shown here is derived from an EMBL/GenBank/DDBJ whole genome shotgun (WGS) entry which is preliminary data.</text>
</comment>
<keyword evidence="2" id="KW-0560">Oxidoreductase</keyword>
<accession>A0A926IEV5</accession>
<dbReference type="GO" id="GO:0009055">
    <property type="term" value="F:electron transfer activity"/>
    <property type="evidence" value="ECO:0007669"/>
    <property type="project" value="TreeGrafter"/>
</dbReference>
<dbReference type="InterPro" id="IPR003953">
    <property type="entry name" value="FAD-dep_OxRdtase_2_FAD-bd"/>
</dbReference>
<dbReference type="PIRSF" id="PIRSF000171">
    <property type="entry name" value="SDHA_APRA_LASPO"/>
    <property type="match status" value="1"/>
</dbReference>
<dbReference type="GO" id="GO:0009061">
    <property type="term" value="P:anaerobic respiration"/>
    <property type="evidence" value="ECO:0007669"/>
    <property type="project" value="TreeGrafter"/>
</dbReference>
<evidence type="ECO:0000256" key="1">
    <source>
        <dbReference type="ARBA" id="ARBA00022630"/>
    </source>
</evidence>
<dbReference type="InterPro" id="IPR036188">
    <property type="entry name" value="FAD/NAD-bd_sf"/>
</dbReference>
<dbReference type="GO" id="GO:0050660">
    <property type="term" value="F:flavin adenine dinucleotide binding"/>
    <property type="evidence" value="ECO:0007669"/>
    <property type="project" value="TreeGrafter"/>
</dbReference>
<dbReference type="InterPro" id="IPR030664">
    <property type="entry name" value="SdhA/FrdA/AprA"/>
</dbReference>
<dbReference type="GO" id="GO:0005886">
    <property type="term" value="C:plasma membrane"/>
    <property type="evidence" value="ECO:0007669"/>
    <property type="project" value="TreeGrafter"/>
</dbReference>
<dbReference type="InterPro" id="IPR037099">
    <property type="entry name" value="Fum_R/Succ_DH_flav-like_C_sf"/>
</dbReference>
<dbReference type="GO" id="GO:0033765">
    <property type="term" value="F:steroid dehydrogenase activity, acting on the CH-CH group of donors"/>
    <property type="evidence" value="ECO:0007669"/>
    <property type="project" value="UniProtKB-ARBA"/>
</dbReference>
<dbReference type="InterPro" id="IPR027477">
    <property type="entry name" value="Succ_DH/fumarate_Rdtase_cat_sf"/>
</dbReference>
<evidence type="ECO:0000313" key="5">
    <source>
        <dbReference type="EMBL" id="MBC8587802.1"/>
    </source>
</evidence>
<dbReference type="AlphaFoldDB" id="A0A926IEV5"/>
<evidence type="ECO:0000313" key="6">
    <source>
        <dbReference type="Proteomes" id="UP000601171"/>
    </source>
</evidence>
<organism evidence="5 6">
    <name type="scientific">Paratissierella segnis</name>
    <dbReference type="NCBI Taxonomy" id="2763679"/>
    <lineage>
        <taxon>Bacteria</taxon>
        <taxon>Bacillati</taxon>
        <taxon>Bacillota</taxon>
        <taxon>Tissierellia</taxon>
        <taxon>Tissierellales</taxon>
        <taxon>Tissierellaceae</taxon>
        <taxon>Paratissierella</taxon>
    </lineage>
</organism>
<evidence type="ECO:0000256" key="2">
    <source>
        <dbReference type="ARBA" id="ARBA00023002"/>
    </source>
</evidence>
<dbReference type="EMBL" id="JACRTG010000016">
    <property type="protein sequence ID" value="MBC8587802.1"/>
    <property type="molecule type" value="Genomic_DNA"/>
</dbReference>
<dbReference type="Gene3D" id="3.90.700.10">
    <property type="entry name" value="Succinate dehydrogenase/fumarate reductase flavoprotein, catalytic domain"/>
    <property type="match status" value="1"/>
</dbReference>
<proteinExistence type="predicted"/>
<dbReference type="RefSeq" id="WP_262429250.1">
    <property type="nucleotide sequence ID" value="NZ_JACRTG010000016.1"/>
</dbReference>
<dbReference type="Proteomes" id="UP000601171">
    <property type="component" value="Unassembled WGS sequence"/>
</dbReference>
<keyword evidence="1" id="KW-0285">Flavoprotein</keyword>